<dbReference type="EMBL" id="JBGBDC010000003">
    <property type="protein sequence ID" value="MEY2251195.1"/>
    <property type="molecule type" value="Genomic_DNA"/>
</dbReference>
<sequence>MSASQPARAPRAARVFAAILGVIAIALGAYLAYGGLQLLQLGGSFYYLPVGLLVLVAGVFLVRADVRGAWLYAACFAITVVWALWEAGWHFWPLAARIGLPAVLGMLIALVVPYLRGSERCAHIKGASRGTAALLALGIVGAFIAAFQPIWTVKPGAEPEIAQGYQPGDDHANWTNYGRTPDGTQFATADQITPGNVKGLQVAWTFRTGDFAFGGKENQNTPLQIGNVLYACTPSNQVFAIEADTGKQLWTFDPKVNSGFSPTWQRCRSLAYYELPQAAESVPAQKTPAASAPVTPPGGACARRIYLTTADMRLIALDAASGQFCSGFGKNGQVSLATGMGDIVPGFYNPTAGPVLAGDRLLVGGWVMDNQSVDEPSGAVRAFDAVTGDLAWAWDVGRPGVTTAPGPGEHYTRGTPNTWAAPTYDAELGLVYLPTGNGTPDMYGGHRTPETDRVSSSVVALDARTGAERWVFQTTHHDVWDYDLPSKPVLYDVPGDNGERIPALIQTTKRGEIFVIDRRSGKPIAEVQEKPVSTEGLPGEKLAATQPYSVGMPQIRQGVLTEAQMWGITPIDQLACRIAFKQLEYKGDFTPPSTNWYIPHPSPFGTMNWGGISIDKVHDYLIVNDMRIMMKARLLPRAEADKAIIASGKTTPSVAGVVPMEGTPYGVNRVMVTSQIGVPCTDPPFGMMTAIDLKTRKIAWQRSLGTVEQMGPMGIKTGLPIPIGMPSLGGPVATASGLIFYTGTADYYLRAMDVKTGEEIWKSPLPVGAQSTPLVFKSPSSGKQYVVVTAGGGRTAPDRGDYIIAYALPDAK</sequence>
<evidence type="ECO:0000256" key="2">
    <source>
        <dbReference type="ARBA" id="ARBA00008156"/>
    </source>
</evidence>
<dbReference type="InterPro" id="IPR002372">
    <property type="entry name" value="PQQ_rpt_dom"/>
</dbReference>
<comment type="cofactor">
    <cofactor evidence="1">
        <name>pyrroloquinoline quinone</name>
        <dbReference type="ChEBI" id="CHEBI:58442"/>
    </cofactor>
</comment>
<keyword evidence="4" id="KW-0472">Membrane</keyword>
<evidence type="ECO:0000313" key="7">
    <source>
        <dbReference type="Proteomes" id="UP001562178"/>
    </source>
</evidence>
<dbReference type="SMART" id="SM00564">
    <property type="entry name" value="PQQ"/>
    <property type="match status" value="5"/>
</dbReference>
<proteinExistence type="inferred from homology"/>
<organism evidence="6 7">
    <name type="scientific">Comamonas sediminis</name>
    <dbReference type="NCBI Taxonomy" id="1783360"/>
    <lineage>
        <taxon>Bacteria</taxon>
        <taxon>Pseudomonadati</taxon>
        <taxon>Pseudomonadota</taxon>
        <taxon>Betaproteobacteria</taxon>
        <taxon>Burkholderiales</taxon>
        <taxon>Comamonadaceae</taxon>
        <taxon>Comamonas</taxon>
    </lineage>
</organism>
<keyword evidence="4" id="KW-1133">Transmembrane helix</keyword>
<accession>A0ABV4B148</accession>
<dbReference type="Gene3D" id="2.140.10.10">
    <property type="entry name" value="Quinoprotein alcohol dehydrogenase-like superfamily"/>
    <property type="match status" value="1"/>
</dbReference>
<gene>
    <name evidence="6" type="ORF">AB7A72_09275</name>
</gene>
<dbReference type="InterPro" id="IPR011047">
    <property type="entry name" value="Quinoprotein_ADH-like_sf"/>
</dbReference>
<feature type="transmembrane region" description="Helical" evidence="4">
    <location>
        <begin position="132"/>
        <end position="151"/>
    </location>
</feature>
<dbReference type="InterPro" id="IPR018391">
    <property type="entry name" value="PQQ_b-propeller_rpt"/>
</dbReference>
<dbReference type="GO" id="GO:0016491">
    <property type="term" value="F:oxidoreductase activity"/>
    <property type="evidence" value="ECO:0007669"/>
    <property type="project" value="UniProtKB-KW"/>
</dbReference>
<dbReference type="EC" id="1.1.-.-" evidence="6"/>
<dbReference type="SUPFAM" id="SSF50998">
    <property type="entry name" value="Quinoprotein alcohol dehydrogenase-like"/>
    <property type="match status" value="1"/>
</dbReference>
<reference evidence="6 7" key="1">
    <citation type="journal article" date="2016" name="Int. J. Syst. Evol. Microbiol.">
        <title>Description of Comamonas sediminis sp. nov., isolated from lagoon sediments.</title>
        <authorList>
            <person name="Subhash Y."/>
            <person name="Bang J.J."/>
            <person name="You T.H."/>
            <person name="Lee S.S."/>
        </authorList>
    </citation>
    <scope>NUCLEOTIDE SEQUENCE [LARGE SCALE GENOMIC DNA]</scope>
    <source>
        <strain evidence="6 7">JCM 31169</strain>
    </source>
</reference>
<evidence type="ECO:0000256" key="4">
    <source>
        <dbReference type="SAM" id="Phobius"/>
    </source>
</evidence>
<feature type="transmembrane region" description="Helical" evidence="4">
    <location>
        <begin position="12"/>
        <end position="33"/>
    </location>
</feature>
<evidence type="ECO:0000259" key="5">
    <source>
        <dbReference type="Pfam" id="PF01011"/>
    </source>
</evidence>
<dbReference type="PANTHER" id="PTHR32303:SF4">
    <property type="entry name" value="QUINOPROTEIN GLUCOSE DEHYDROGENASE"/>
    <property type="match status" value="1"/>
</dbReference>
<evidence type="ECO:0000313" key="6">
    <source>
        <dbReference type="EMBL" id="MEY2251195.1"/>
    </source>
</evidence>
<dbReference type="Proteomes" id="UP001562178">
    <property type="component" value="Unassembled WGS sequence"/>
</dbReference>
<keyword evidence="7" id="KW-1185">Reference proteome</keyword>
<evidence type="ECO:0000256" key="3">
    <source>
        <dbReference type="ARBA" id="ARBA00023002"/>
    </source>
</evidence>
<protein>
    <submittedName>
        <fullName evidence="6">Membrane-bound PQQ-dependent dehydrogenase, glucose/quinate/shikimate family</fullName>
        <ecNumber evidence="6">1.1.-.-</ecNumber>
    </submittedName>
</protein>
<feature type="domain" description="Pyrrolo-quinoline quinone repeat" evidence="5">
    <location>
        <begin position="174"/>
        <end position="786"/>
    </location>
</feature>
<feature type="transmembrane region" description="Helical" evidence="4">
    <location>
        <begin position="45"/>
        <end position="62"/>
    </location>
</feature>
<keyword evidence="3 6" id="KW-0560">Oxidoreductase</keyword>
<dbReference type="RefSeq" id="WP_369459718.1">
    <property type="nucleotide sequence ID" value="NZ_JBGBDC010000003.1"/>
</dbReference>
<dbReference type="PANTHER" id="PTHR32303">
    <property type="entry name" value="QUINOPROTEIN ALCOHOL DEHYDROGENASE (CYTOCHROME C)"/>
    <property type="match status" value="1"/>
</dbReference>
<dbReference type="CDD" id="cd10280">
    <property type="entry name" value="PQQ_mGDH"/>
    <property type="match status" value="1"/>
</dbReference>
<name>A0ABV4B148_9BURK</name>
<evidence type="ECO:0000256" key="1">
    <source>
        <dbReference type="ARBA" id="ARBA00001931"/>
    </source>
</evidence>
<dbReference type="NCBIfam" id="TIGR03074">
    <property type="entry name" value="PQQ_membr_DH"/>
    <property type="match status" value="1"/>
</dbReference>
<keyword evidence="4" id="KW-0812">Transmembrane</keyword>
<feature type="transmembrane region" description="Helical" evidence="4">
    <location>
        <begin position="91"/>
        <end position="112"/>
    </location>
</feature>
<comment type="caution">
    <text evidence="6">The sequence shown here is derived from an EMBL/GenBank/DDBJ whole genome shotgun (WGS) entry which is preliminary data.</text>
</comment>
<feature type="transmembrane region" description="Helical" evidence="4">
    <location>
        <begin position="69"/>
        <end position="85"/>
    </location>
</feature>
<dbReference type="Pfam" id="PF01011">
    <property type="entry name" value="PQQ"/>
    <property type="match status" value="1"/>
</dbReference>
<comment type="similarity">
    <text evidence="2">Belongs to the bacterial PQQ dehydrogenase family.</text>
</comment>
<dbReference type="InterPro" id="IPR017511">
    <property type="entry name" value="PQQ_mDH"/>
</dbReference>